<dbReference type="InterPro" id="IPR035897">
    <property type="entry name" value="Toll_tir_struct_dom_sf"/>
</dbReference>
<dbReference type="EMBL" id="JAUIZM010000064">
    <property type="protein sequence ID" value="KAK1350641.1"/>
    <property type="molecule type" value="Genomic_DNA"/>
</dbReference>
<dbReference type="Gene3D" id="3.40.50.10140">
    <property type="entry name" value="Toll/interleukin-1 receptor homology (TIR) domain"/>
    <property type="match status" value="1"/>
</dbReference>
<reference evidence="2" key="2">
    <citation type="submission" date="2023-05" db="EMBL/GenBank/DDBJ databases">
        <authorList>
            <person name="Schelkunov M.I."/>
        </authorList>
    </citation>
    <scope>NUCLEOTIDE SEQUENCE</scope>
    <source>
        <strain evidence="2">Hsosn_3</strain>
        <tissue evidence="2">Leaf</tissue>
    </source>
</reference>
<feature type="domain" description="NB-ARC" evidence="1">
    <location>
        <begin position="57"/>
        <end position="99"/>
    </location>
</feature>
<protein>
    <recommendedName>
        <fullName evidence="1">NB-ARC domain-containing protein</fullName>
    </recommendedName>
</protein>
<evidence type="ECO:0000313" key="2">
    <source>
        <dbReference type="EMBL" id="KAK1350641.1"/>
    </source>
</evidence>
<comment type="caution">
    <text evidence="2">The sequence shown here is derived from an EMBL/GenBank/DDBJ whole genome shotgun (WGS) entry which is preliminary data.</text>
</comment>
<proteinExistence type="predicted"/>
<name>A0AAD8LUM3_9APIA</name>
<dbReference type="GO" id="GO:0006952">
    <property type="term" value="P:defense response"/>
    <property type="evidence" value="ECO:0007669"/>
    <property type="project" value="InterPro"/>
</dbReference>
<dbReference type="SUPFAM" id="SSF52540">
    <property type="entry name" value="P-loop containing nucleoside triphosphate hydrolases"/>
    <property type="match status" value="1"/>
</dbReference>
<dbReference type="PANTHER" id="PTHR11017:SF385">
    <property type="entry name" value="DISEASE RESISTANCE PROTEIN (TIR-NBS-LRR CLASS)-RELATED"/>
    <property type="match status" value="1"/>
</dbReference>
<reference evidence="2" key="1">
    <citation type="submission" date="2023-02" db="EMBL/GenBank/DDBJ databases">
        <title>Genome of toxic invasive species Heracleum sosnowskyi carries increased number of genes despite the absence of recent whole-genome duplications.</title>
        <authorList>
            <person name="Schelkunov M."/>
            <person name="Shtratnikova V."/>
            <person name="Makarenko M."/>
            <person name="Klepikova A."/>
            <person name="Omelchenko D."/>
            <person name="Novikova G."/>
            <person name="Obukhova E."/>
            <person name="Bogdanov V."/>
            <person name="Penin A."/>
            <person name="Logacheva M."/>
        </authorList>
    </citation>
    <scope>NUCLEOTIDE SEQUENCE</scope>
    <source>
        <strain evidence="2">Hsosn_3</strain>
        <tissue evidence="2">Leaf</tissue>
    </source>
</reference>
<dbReference type="PANTHER" id="PTHR11017">
    <property type="entry name" value="LEUCINE-RICH REPEAT-CONTAINING PROTEIN"/>
    <property type="match status" value="1"/>
</dbReference>
<sequence>MIVKWTSALSEIAALSGHHLRKEANENESDIIQKIVDDVATRTFATGSHLENLFGIESAVEEIYQKLSMDSNDVRAIGICGMGGIGKTTIAKTFYNQNETSAS</sequence>
<dbReference type="AlphaFoldDB" id="A0AAD8LUM3"/>
<keyword evidence="3" id="KW-1185">Reference proteome</keyword>
<gene>
    <name evidence="2" type="ORF">POM88_054630</name>
</gene>
<dbReference type="Pfam" id="PF00931">
    <property type="entry name" value="NB-ARC"/>
    <property type="match status" value="1"/>
</dbReference>
<accession>A0AAD8LUM3</accession>
<dbReference type="InterPro" id="IPR044974">
    <property type="entry name" value="Disease_R_plants"/>
</dbReference>
<evidence type="ECO:0000259" key="1">
    <source>
        <dbReference type="Pfam" id="PF00931"/>
    </source>
</evidence>
<dbReference type="GO" id="GO:0043531">
    <property type="term" value="F:ADP binding"/>
    <property type="evidence" value="ECO:0007669"/>
    <property type="project" value="InterPro"/>
</dbReference>
<dbReference type="Proteomes" id="UP001237642">
    <property type="component" value="Unassembled WGS sequence"/>
</dbReference>
<dbReference type="InterPro" id="IPR002182">
    <property type="entry name" value="NB-ARC"/>
</dbReference>
<evidence type="ECO:0000313" key="3">
    <source>
        <dbReference type="Proteomes" id="UP001237642"/>
    </source>
</evidence>
<dbReference type="Gene3D" id="3.40.50.300">
    <property type="entry name" value="P-loop containing nucleotide triphosphate hydrolases"/>
    <property type="match status" value="1"/>
</dbReference>
<organism evidence="2 3">
    <name type="scientific">Heracleum sosnowskyi</name>
    <dbReference type="NCBI Taxonomy" id="360622"/>
    <lineage>
        <taxon>Eukaryota</taxon>
        <taxon>Viridiplantae</taxon>
        <taxon>Streptophyta</taxon>
        <taxon>Embryophyta</taxon>
        <taxon>Tracheophyta</taxon>
        <taxon>Spermatophyta</taxon>
        <taxon>Magnoliopsida</taxon>
        <taxon>eudicotyledons</taxon>
        <taxon>Gunneridae</taxon>
        <taxon>Pentapetalae</taxon>
        <taxon>asterids</taxon>
        <taxon>campanulids</taxon>
        <taxon>Apiales</taxon>
        <taxon>Apiaceae</taxon>
        <taxon>Apioideae</taxon>
        <taxon>apioid superclade</taxon>
        <taxon>Tordylieae</taxon>
        <taxon>Tordyliinae</taxon>
        <taxon>Heracleum</taxon>
    </lineage>
</organism>
<dbReference type="InterPro" id="IPR027417">
    <property type="entry name" value="P-loop_NTPase"/>
</dbReference>